<evidence type="ECO:0000256" key="9">
    <source>
        <dbReference type="ARBA" id="ARBA00023136"/>
    </source>
</evidence>
<feature type="domain" description="Ig-like" evidence="16">
    <location>
        <begin position="558"/>
        <end position="647"/>
    </location>
</feature>
<dbReference type="GO" id="GO:0019991">
    <property type="term" value="P:septate junction assembly"/>
    <property type="evidence" value="ECO:0007669"/>
    <property type="project" value="UniProtKB-ARBA"/>
</dbReference>
<keyword evidence="13" id="KW-0393">Immunoglobulin domain</keyword>
<keyword evidence="11" id="KW-0325">Glycoprotein</keyword>
<feature type="domain" description="Fibronectin type-III" evidence="17">
    <location>
        <begin position="1157"/>
        <end position="1255"/>
    </location>
</feature>
<dbReference type="CTD" id="40553"/>
<evidence type="ECO:0000256" key="8">
    <source>
        <dbReference type="ARBA" id="ARBA00022949"/>
    </source>
</evidence>
<dbReference type="GO" id="GO:0098552">
    <property type="term" value="C:side of membrane"/>
    <property type="evidence" value="ECO:0007669"/>
    <property type="project" value="UniProtKB-KW"/>
</dbReference>
<organism evidence="18">
    <name type="scientific">Lutzomyia longipalpis</name>
    <name type="common">Sand fly</name>
    <dbReference type="NCBI Taxonomy" id="7200"/>
    <lineage>
        <taxon>Eukaryota</taxon>
        <taxon>Metazoa</taxon>
        <taxon>Ecdysozoa</taxon>
        <taxon>Arthropoda</taxon>
        <taxon>Hexapoda</taxon>
        <taxon>Insecta</taxon>
        <taxon>Pterygota</taxon>
        <taxon>Neoptera</taxon>
        <taxon>Endopterygota</taxon>
        <taxon>Diptera</taxon>
        <taxon>Nematocera</taxon>
        <taxon>Psychodoidea</taxon>
        <taxon>Psychodidae</taxon>
        <taxon>Lutzomyia</taxon>
        <taxon>Lutzomyia</taxon>
    </lineage>
</organism>
<dbReference type="GO" id="GO:0008366">
    <property type="term" value="P:axon ensheathment"/>
    <property type="evidence" value="ECO:0007669"/>
    <property type="project" value="UniProtKB-ARBA"/>
</dbReference>
<keyword evidence="6" id="KW-0677">Repeat</keyword>
<dbReference type="InterPro" id="IPR003599">
    <property type="entry name" value="Ig_sub"/>
</dbReference>
<keyword evidence="10" id="KW-1015">Disulfide bond</keyword>
<sequence length="1284" mass="145360">MWPRIVATVGLLAVASAQLRDFRKFQDRPVNVSQSGWFETRPALNFGNQLDGLKPEDLCPQHWIAFRSSCMRFIGSPKRSWHDAKKICQAYGADLVHVDSLEKHSFILHYLIRHDQRQNRYFISARQTSPSTWVNDDNTAFVAPEEGLSLDEKDLRTREELEASGSLGHLSYAQIERLLTPRDPLAPLHQIPRDRLVYGFSPSHDRWLFIPSYDFEQNLFICESRELFGTRNANTLAEDRRTIEYGVQVVDEERLPQGPKFVLQPRDTTFDTGKRKIANWVQLECLAEGYPAPTYTWFKEVYESDRLAFKHVSALSDRRITTAGGNLVITEPEQHMDQGTYHCVAENKFGRILSDSVQLNFGYIMEFNLKRSPESGDMNWGKSLFCDPPQHYPGVKYYWSRDFFPNFVEEDERRFVSYDGALYFSALETIDRADYSCTVQSLVSDTGRNGPFFPLRVKPHPNYQELLFANTFPKVFPEAPIAGQEVRLECMAFGYPVPSFNWTRRDGNLPRHAYLLSYNRVMIIPNATINDSGEYTCTVANDRKSTSKSIRISIQMAPNFTIPLVDKIRDLNTDVSFVCEASAIPDANYTWYKNAELLEQALLPRDKFIIQDNVLTIKFLDPNKDDGMYQCRAQNQIKAVYSSAQLRVLSLKPTFKKRPLEAEIYAIASGNTTITCEPEAAPQPTFQWKKDGIVIGSGGHRRILATGALVISPTSRDDEGVYTCTATNSYGTAESHARLIVLQELRFRTPLPTRQVLQAGELLFLHCDVDHDALLDVTFSWRRNGALLPEDPNDRRILVNRNSLEVHNASLLDSGEYECLAMAALHRVSSRAEITVQGPPGAPGGVKVIDIKKTSAVLEWIDGPDNGRPVIFYSVWARTTWNRTWIPVSEGVQAREFDRYTGRKRAEVVGLTPWSGYEFQVRAVNDVGMGPPSPPSPLYSTLNDIPYEAPSKVGGGGGKIGDLVITWKPLPPEKQNSNGIYYKVSWRLHGKGGATEWATKIIGATEAGRAVVPVPLDNYYTQYDVKVQAFNDQGAGPESSVETIYSAEDMPQVAPQRTYARGYNSTALNITWAPVELTREKIRGRLIGHRLKYWKSNHAEENAVYYLSRTTRPWALIVGLEPDTYYYTKVMVYNAAGEGPESERYLERTYRKAPQKPPSSVSFTAVNPSTVRVTWRYVTPSQEEEPIEGYKVRVWESDQDMSTANDTIIPIGRKLEAYIDSLAPGKAYKMRVLAFSNGGDGRMSSPTLNFQMGRTRQRNAATTTHHHVNYVALLCLAVAIRWLH</sequence>
<dbReference type="PROSITE" id="PS50853">
    <property type="entry name" value="FN3"/>
    <property type="match status" value="4"/>
</dbReference>
<evidence type="ECO:0000256" key="4">
    <source>
        <dbReference type="ARBA" id="ARBA00022622"/>
    </source>
</evidence>
<dbReference type="GO" id="GO:0005886">
    <property type="term" value="C:plasma membrane"/>
    <property type="evidence" value="ECO:0007669"/>
    <property type="project" value="UniProtKB-SubCell"/>
</dbReference>
<dbReference type="SMART" id="SM00060">
    <property type="entry name" value="FN3"/>
    <property type="match status" value="4"/>
</dbReference>
<evidence type="ECO:0000256" key="10">
    <source>
        <dbReference type="ARBA" id="ARBA00023157"/>
    </source>
</evidence>
<evidence type="ECO:0000259" key="16">
    <source>
        <dbReference type="PROSITE" id="PS50835"/>
    </source>
</evidence>
<keyword evidence="5 15" id="KW-0732">Signal</keyword>
<evidence type="ECO:0000259" key="17">
    <source>
        <dbReference type="PROSITE" id="PS50853"/>
    </source>
</evidence>
<dbReference type="InterPro" id="IPR016187">
    <property type="entry name" value="CTDL_fold"/>
</dbReference>
<dbReference type="RefSeq" id="XP_055690439.1">
    <property type="nucleotide sequence ID" value="XM_055834464.1"/>
</dbReference>
<evidence type="ECO:0000256" key="3">
    <source>
        <dbReference type="ARBA" id="ARBA00022475"/>
    </source>
</evidence>
<feature type="signal peptide" evidence="15">
    <location>
        <begin position="1"/>
        <end position="17"/>
    </location>
</feature>
<dbReference type="GO" id="GO:0007411">
    <property type="term" value="P:axon guidance"/>
    <property type="evidence" value="ECO:0007669"/>
    <property type="project" value="TreeGrafter"/>
</dbReference>
<keyword evidence="9" id="KW-0472">Membrane</keyword>
<evidence type="ECO:0000256" key="5">
    <source>
        <dbReference type="ARBA" id="ARBA00022729"/>
    </source>
</evidence>
<dbReference type="Pfam" id="PF00041">
    <property type="entry name" value="fn3"/>
    <property type="match status" value="3"/>
</dbReference>
<dbReference type="GO" id="GO:0005918">
    <property type="term" value="C:septate junction"/>
    <property type="evidence" value="ECO:0007669"/>
    <property type="project" value="UniProtKB-SubCell"/>
</dbReference>
<dbReference type="SMART" id="SM00034">
    <property type="entry name" value="CLECT"/>
    <property type="match status" value="1"/>
</dbReference>
<dbReference type="VEuPathDB" id="VectorBase:LLONM1_008686"/>
<comment type="similarity">
    <text evidence="2">Belongs to the immunoglobulin superfamily. Contactin family.</text>
</comment>
<feature type="domain" description="Ig-like" evidence="16">
    <location>
        <begin position="750"/>
        <end position="835"/>
    </location>
</feature>
<keyword evidence="4" id="KW-0336">GPI-anchor</keyword>
<feature type="chain" id="PRO_5028819168" evidence="15">
    <location>
        <begin position="18"/>
        <end position="1284"/>
    </location>
</feature>
<dbReference type="InterPro" id="IPR036179">
    <property type="entry name" value="Ig-like_dom_sf"/>
</dbReference>
<feature type="domain" description="Fibronectin type-III" evidence="17">
    <location>
        <begin position="949"/>
        <end position="1049"/>
    </location>
</feature>
<evidence type="ECO:0000256" key="7">
    <source>
        <dbReference type="ARBA" id="ARBA00022889"/>
    </source>
</evidence>
<dbReference type="SUPFAM" id="SSF56436">
    <property type="entry name" value="C-type lectin-like"/>
    <property type="match status" value="1"/>
</dbReference>
<dbReference type="InterPro" id="IPR003598">
    <property type="entry name" value="Ig_sub2"/>
</dbReference>
<dbReference type="SUPFAM" id="SSF48726">
    <property type="entry name" value="Immunoglobulin"/>
    <property type="match status" value="6"/>
</dbReference>
<keyword evidence="7" id="KW-0130">Cell adhesion</keyword>
<keyword evidence="12" id="KW-0449">Lipoprotein</keyword>
<evidence type="ECO:0000256" key="1">
    <source>
        <dbReference type="ARBA" id="ARBA00004609"/>
    </source>
</evidence>
<dbReference type="FunFam" id="2.60.40.10:FF:001933">
    <property type="entry name" value="Blast:Contactin"/>
    <property type="match status" value="1"/>
</dbReference>
<dbReference type="GO" id="GO:0061343">
    <property type="term" value="P:cell adhesion involved in heart morphogenesis"/>
    <property type="evidence" value="ECO:0007669"/>
    <property type="project" value="UniProtKB-ARBA"/>
</dbReference>
<dbReference type="FunFam" id="2.60.40.10:FF:000005">
    <property type="entry name" value="Neuronal cell adhesion molecule"/>
    <property type="match status" value="1"/>
</dbReference>
<dbReference type="Gene3D" id="3.10.100.10">
    <property type="entry name" value="Mannose-Binding Protein A, subunit A"/>
    <property type="match status" value="1"/>
</dbReference>
<feature type="domain" description="Ig-like" evidence="16">
    <location>
        <begin position="473"/>
        <end position="553"/>
    </location>
</feature>
<dbReference type="InterPro" id="IPR007110">
    <property type="entry name" value="Ig-like_dom"/>
</dbReference>
<reference evidence="18" key="1">
    <citation type="journal article" date="2020" name="BMC">
        <title>Leishmania infection induces a limited differential gene expression in the sand fly midgut.</title>
        <authorList>
            <person name="Coutinho-Abreu I.V."/>
            <person name="Serafim T.D."/>
            <person name="Meneses C."/>
            <person name="Kamhawi S."/>
            <person name="Oliveira F."/>
            <person name="Valenzuela J.G."/>
        </authorList>
    </citation>
    <scope>NUCLEOTIDE SEQUENCE</scope>
    <source>
        <strain evidence="18">Jacobina</strain>
        <tissue evidence="18">Midgut</tissue>
    </source>
</reference>
<keyword evidence="8" id="KW-0965">Cell junction</keyword>
<dbReference type="Gene3D" id="2.60.40.10">
    <property type="entry name" value="Immunoglobulins"/>
    <property type="match status" value="10"/>
</dbReference>
<dbReference type="Pfam" id="PF07679">
    <property type="entry name" value="I-set"/>
    <property type="match status" value="2"/>
</dbReference>
<dbReference type="InterPro" id="IPR003961">
    <property type="entry name" value="FN3_dom"/>
</dbReference>
<dbReference type="InterPro" id="IPR016186">
    <property type="entry name" value="C-type_lectin-like/link_sf"/>
</dbReference>
<dbReference type="SMART" id="SM00408">
    <property type="entry name" value="IGc2"/>
    <property type="match status" value="5"/>
</dbReference>
<feature type="domain" description="Fibronectin type-III" evidence="17">
    <location>
        <begin position="842"/>
        <end position="944"/>
    </location>
</feature>
<evidence type="ECO:0000256" key="11">
    <source>
        <dbReference type="ARBA" id="ARBA00023180"/>
    </source>
</evidence>
<feature type="domain" description="Fibronectin type-III" evidence="17">
    <location>
        <begin position="1054"/>
        <end position="1152"/>
    </location>
</feature>
<dbReference type="InterPro" id="IPR036116">
    <property type="entry name" value="FN3_sf"/>
</dbReference>
<dbReference type="PANTHER" id="PTHR44170:SF6">
    <property type="entry name" value="CONTACTIN"/>
    <property type="match status" value="1"/>
</dbReference>
<proteinExistence type="inferred from homology"/>
<feature type="domain" description="Ig-like" evidence="16">
    <location>
        <begin position="376"/>
        <end position="441"/>
    </location>
</feature>
<dbReference type="PROSITE" id="PS50835">
    <property type="entry name" value="IG_LIKE"/>
    <property type="match status" value="6"/>
</dbReference>
<dbReference type="FunFam" id="2.60.40.10:FF:001529">
    <property type="entry name" value="Cell adhesion molecule"/>
    <property type="match status" value="1"/>
</dbReference>
<evidence type="ECO:0000256" key="6">
    <source>
        <dbReference type="ARBA" id="ARBA00022737"/>
    </source>
</evidence>
<dbReference type="SUPFAM" id="SSF49265">
    <property type="entry name" value="Fibronectin type III"/>
    <property type="match status" value="2"/>
</dbReference>
<evidence type="ECO:0000256" key="15">
    <source>
        <dbReference type="SAM" id="SignalP"/>
    </source>
</evidence>
<dbReference type="FunFam" id="2.60.40.10:FF:000064">
    <property type="entry name" value="Contactin 1"/>
    <property type="match status" value="1"/>
</dbReference>
<dbReference type="FunFam" id="2.60.40.10:FF:000035">
    <property type="entry name" value="Contactin 1"/>
    <property type="match status" value="1"/>
</dbReference>
<name>A0A7G3AQK2_LUTLO</name>
<evidence type="ECO:0000256" key="2">
    <source>
        <dbReference type="ARBA" id="ARBA00009812"/>
    </source>
</evidence>
<keyword evidence="3" id="KW-1003">Cell membrane</keyword>
<protein>
    <submittedName>
        <fullName evidence="18">Putative neural cell adhesion molecule l1</fullName>
    </submittedName>
</protein>
<dbReference type="GeneID" id="129793934"/>
<accession>A0A7G3AQK2</accession>
<evidence type="ECO:0000256" key="13">
    <source>
        <dbReference type="ARBA" id="ARBA00023319"/>
    </source>
</evidence>
<dbReference type="Pfam" id="PF00059">
    <property type="entry name" value="Lectin_C"/>
    <property type="match status" value="1"/>
</dbReference>
<dbReference type="GO" id="GO:0021682">
    <property type="term" value="P:nerve maturation"/>
    <property type="evidence" value="ECO:0007669"/>
    <property type="project" value="UniProtKB-ARBA"/>
</dbReference>
<evidence type="ECO:0000313" key="18">
    <source>
        <dbReference type="EMBL" id="MBC1174765.1"/>
    </source>
</evidence>
<dbReference type="InterPro" id="IPR013783">
    <property type="entry name" value="Ig-like_fold"/>
</dbReference>
<evidence type="ECO:0000256" key="12">
    <source>
        <dbReference type="ARBA" id="ARBA00023288"/>
    </source>
</evidence>
<dbReference type="GO" id="GO:0060857">
    <property type="term" value="P:establishment of glial blood-brain barrier"/>
    <property type="evidence" value="ECO:0007669"/>
    <property type="project" value="UniProtKB-ARBA"/>
</dbReference>
<evidence type="ECO:0000256" key="14">
    <source>
        <dbReference type="ARBA" id="ARBA00060461"/>
    </source>
</evidence>
<dbReference type="OrthoDB" id="3666223at2759"/>
<dbReference type="FunFam" id="2.60.40.10:FF:000032">
    <property type="entry name" value="palladin isoform X1"/>
    <property type="match status" value="1"/>
</dbReference>
<dbReference type="InterPro" id="IPR001304">
    <property type="entry name" value="C-type_lectin-like"/>
</dbReference>
<dbReference type="KEGG" id="lll:129793934"/>
<dbReference type="CDD" id="cd00063">
    <property type="entry name" value="FN3"/>
    <property type="match status" value="4"/>
</dbReference>
<dbReference type="GO" id="GO:0030424">
    <property type="term" value="C:axon"/>
    <property type="evidence" value="ECO:0007669"/>
    <property type="project" value="TreeGrafter"/>
</dbReference>
<dbReference type="Pfam" id="PF13927">
    <property type="entry name" value="Ig_3"/>
    <property type="match status" value="3"/>
</dbReference>
<dbReference type="GO" id="GO:0098609">
    <property type="term" value="P:cell-cell adhesion"/>
    <property type="evidence" value="ECO:0007669"/>
    <property type="project" value="TreeGrafter"/>
</dbReference>
<dbReference type="SMART" id="SM00409">
    <property type="entry name" value="IG"/>
    <property type="match status" value="5"/>
</dbReference>
<dbReference type="PANTHER" id="PTHR44170">
    <property type="entry name" value="PROTEIN SIDEKICK"/>
    <property type="match status" value="1"/>
</dbReference>
<dbReference type="InterPro" id="IPR013098">
    <property type="entry name" value="Ig_I-set"/>
</dbReference>
<feature type="domain" description="Ig-like" evidence="16">
    <location>
        <begin position="653"/>
        <end position="740"/>
    </location>
</feature>
<dbReference type="FunFam" id="2.60.40.10:FF:000047">
    <property type="entry name" value="Contactin 1"/>
    <property type="match status" value="1"/>
</dbReference>
<feature type="domain" description="Ig-like" evidence="16">
    <location>
        <begin position="259"/>
        <end position="360"/>
    </location>
</feature>
<dbReference type="EMBL" id="GITU01006062">
    <property type="protein sequence ID" value="MBC1174765.1"/>
    <property type="molecule type" value="Transcribed_RNA"/>
</dbReference>
<comment type="subcellular location">
    <subcellularLocation>
        <location evidence="14">Cell junction</location>
        <location evidence="14">Septate junction</location>
    </subcellularLocation>
    <subcellularLocation>
        <location evidence="1">Cell membrane</location>
        <topology evidence="1">Lipid-anchor</topology>
        <topology evidence="1">GPI-anchor</topology>
    </subcellularLocation>
</comment>